<keyword evidence="3" id="KW-1185">Reference proteome</keyword>
<organism evidence="2 3">
    <name type="scientific">Colletotrichum costaricense</name>
    <dbReference type="NCBI Taxonomy" id="1209916"/>
    <lineage>
        <taxon>Eukaryota</taxon>
        <taxon>Fungi</taxon>
        <taxon>Dikarya</taxon>
        <taxon>Ascomycota</taxon>
        <taxon>Pezizomycotina</taxon>
        <taxon>Sordariomycetes</taxon>
        <taxon>Hypocreomycetidae</taxon>
        <taxon>Glomerellales</taxon>
        <taxon>Glomerellaceae</taxon>
        <taxon>Colletotrichum</taxon>
        <taxon>Colletotrichum acutatum species complex</taxon>
    </lineage>
</organism>
<dbReference type="Proteomes" id="UP001240678">
    <property type="component" value="Unassembled WGS sequence"/>
</dbReference>
<protein>
    <submittedName>
        <fullName evidence="2">Uncharacterized protein</fullName>
    </submittedName>
</protein>
<dbReference type="EMBL" id="MOOE01000008">
    <property type="protein sequence ID" value="KAK1526134.1"/>
    <property type="molecule type" value="Genomic_DNA"/>
</dbReference>
<evidence type="ECO:0000313" key="3">
    <source>
        <dbReference type="Proteomes" id="UP001240678"/>
    </source>
</evidence>
<dbReference type="GeneID" id="85340260"/>
<evidence type="ECO:0000256" key="1">
    <source>
        <dbReference type="SAM" id="MobiDB-lite"/>
    </source>
</evidence>
<feature type="region of interest" description="Disordered" evidence="1">
    <location>
        <begin position="19"/>
        <end position="50"/>
    </location>
</feature>
<reference evidence="2 3" key="1">
    <citation type="submission" date="2016-10" db="EMBL/GenBank/DDBJ databases">
        <title>The genome sequence of Colletotrichum fioriniae PJ7.</title>
        <authorList>
            <person name="Baroncelli R."/>
        </authorList>
    </citation>
    <scope>NUCLEOTIDE SEQUENCE [LARGE SCALE GENOMIC DNA]</scope>
    <source>
        <strain evidence="2 3">IMI 309622</strain>
    </source>
</reference>
<dbReference type="AlphaFoldDB" id="A0AAJ0E0H2"/>
<sequence length="50" mass="5383">MVLSDILQVCAGAVSTPQLVSSLDPSNSTNNPQWQSLHVSHQAHTMVSHE</sequence>
<proteinExistence type="predicted"/>
<evidence type="ECO:0000313" key="2">
    <source>
        <dbReference type="EMBL" id="KAK1526134.1"/>
    </source>
</evidence>
<comment type="caution">
    <text evidence="2">The sequence shown here is derived from an EMBL/GenBank/DDBJ whole genome shotgun (WGS) entry which is preliminary data.</text>
</comment>
<dbReference type="RefSeq" id="XP_060312987.1">
    <property type="nucleotide sequence ID" value="XM_060456713.1"/>
</dbReference>
<accession>A0AAJ0E0H2</accession>
<gene>
    <name evidence="2" type="ORF">CCOS01_08552</name>
</gene>
<name>A0AAJ0E0H2_9PEZI</name>